<dbReference type="AlphaFoldDB" id="A0A1G8NLR8"/>
<keyword evidence="3" id="KW-1185">Reference proteome</keyword>
<evidence type="ECO:0000313" key="3">
    <source>
        <dbReference type="Proteomes" id="UP000198869"/>
    </source>
</evidence>
<accession>A0A1G8NLR8</accession>
<reference evidence="3" key="1">
    <citation type="submission" date="2016-10" db="EMBL/GenBank/DDBJ databases">
        <authorList>
            <person name="Varghese N."/>
            <person name="Submissions S."/>
        </authorList>
    </citation>
    <scope>NUCLEOTIDE SEQUENCE [LARGE SCALE GENOMIC DNA]</scope>
    <source>
        <strain evidence="3">DSM 17071</strain>
    </source>
</reference>
<dbReference type="EMBL" id="FNDW01000014">
    <property type="protein sequence ID" value="SDI81209.1"/>
    <property type="molecule type" value="Genomic_DNA"/>
</dbReference>
<dbReference type="Proteomes" id="UP000198869">
    <property type="component" value="Unassembled WGS sequence"/>
</dbReference>
<evidence type="ECO:0000256" key="1">
    <source>
        <dbReference type="SAM" id="Phobius"/>
    </source>
</evidence>
<feature type="transmembrane region" description="Helical" evidence="1">
    <location>
        <begin position="6"/>
        <end position="24"/>
    </location>
</feature>
<organism evidence="2 3">
    <name type="scientific">Chryseobacterium taeanense</name>
    <dbReference type="NCBI Taxonomy" id="311334"/>
    <lineage>
        <taxon>Bacteria</taxon>
        <taxon>Pseudomonadati</taxon>
        <taxon>Bacteroidota</taxon>
        <taxon>Flavobacteriia</taxon>
        <taxon>Flavobacteriales</taxon>
        <taxon>Weeksellaceae</taxon>
        <taxon>Chryseobacterium group</taxon>
        <taxon>Chryseobacterium</taxon>
    </lineage>
</organism>
<protein>
    <submittedName>
        <fullName evidence="2">Uncharacterized protein</fullName>
    </submittedName>
</protein>
<keyword evidence="1" id="KW-0812">Transmembrane</keyword>
<sequence length="43" mass="5313">MWFKVIVLLIIVFIIMPFMIGNQVKYRDKESEYYNKKKKNKKS</sequence>
<name>A0A1G8NLR8_9FLAO</name>
<proteinExistence type="predicted"/>
<keyword evidence="1" id="KW-1133">Transmembrane helix</keyword>
<evidence type="ECO:0000313" key="2">
    <source>
        <dbReference type="EMBL" id="SDI81209.1"/>
    </source>
</evidence>
<gene>
    <name evidence="2" type="ORF">SAMN05421846_11443</name>
</gene>
<keyword evidence="1" id="KW-0472">Membrane</keyword>